<feature type="transmembrane region" description="Helical" evidence="1">
    <location>
        <begin position="243"/>
        <end position="264"/>
    </location>
</feature>
<evidence type="ECO:0000256" key="1">
    <source>
        <dbReference type="SAM" id="Phobius"/>
    </source>
</evidence>
<dbReference type="Proteomes" id="UP000664859">
    <property type="component" value="Unassembled WGS sequence"/>
</dbReference>
<feature type="transmembrane region" description="Helical" evidence="1">
    <location>
        <begin position="206"/>
        <end position="223"/>
    </location>
</feature>
<feature type="transmembrane region" description="Helical" evidence="1">
    <location>
        <begin position="71"/>
        <end position="90"/>
    </location>
</feature>
<feature type="transmembrane region" description="Helical" evidence="1">
    <location>
        <begin position="96"/>
        <end position="115"/>
    </location>
</feature>
<evidence type="ECO:0000313" key="2">
    <source>
        <dbReference type="EMBL" id="KAG5187898.1"/>
    </source>
</evidence>
<dbReference type="OrthoDB" id="2111841at2759"/>
<evidence type="ECO:0000313" key="3">
    <source>
        <dbReference type="Proteomes" id="UP000664859"/>
    </source>
</evidence>
<feature type="transmembrane region" description="Helical" evidence="1">
    <location>
        <begin position="136"/>
        <end position="154"/>
    </location>
</feature>
<feature type="transmembrane region" description="Helical" evidence="1">
    <location>
        <begin position="6"/>
        <end position="27"/>
    </location>
</feature>
<reference evidence="2" key="1">
    <citation type="submission" date="2021-02" db="EMBL/GenBank/DDBJ databases">
        <title>First Annotated Genome of the Yellow-green Alga Tribonema minus.</title>
        <authorList>
            <person name="Mahan K.M."/>
        </authorList>
    </citation>
    <scope>NUCLEOTIDE SEQUENCE</scope>
    <source>
        <strain evidence="2">UTEX B ZZ1240</strain>
    </source>
</reference>
<sequence>MDRPIEQTMCAILAGLAGLLFVLHTTMTKRDSGRHKKRDDGLVTESTSVRSCWLADPVTNSAKRAWEVFNLCYGVVWIAVFAYIVYFGVYKDLTRVGYMVVCGGLCVPILLSPLVMPSKSDKKLPLLERFGVRANLWMAIYSFIGNYWYTHYFYCVLRASYSMPCWRLNDVPIQLYFATFFYFCFYHSLSNLALRKVVTTYVHNAARSVFLVALVLAMSYFVAFMETLTISAYPDYSFEDREMAYKLGSAFYGIYFIVSFPMFYRFDEWPQQLKQPSLWQTCVDSMGTGMAILTLLDAVRLATGVPLQIPLEGASGHR</sequence>
<evidence type="ECO:0008006" key="4">
    <source>
        <dbReference type="Google" id="ProtNLM"/>
    </source>
</evidence>
<gene>
    <name evidence="2" type="ORF">JKP88DRAFT_305665</name>
</gene>
<comment type="caution">
    <text evidence="2">The sequence shown here is derived from an EMBL/GenBank/DDBJ whole genome shotgun (WGS) entry which is preliminary data.</text>
</comment>
<keyword evidence="3" id="KW-1185">Reference proteome</keyword>
<keyword evidence="1" id="KW-0472">Membrane</keyword>
<organism evidence="2 3">
    <name type="scientific">Tribonema minus</name>
    <dbReference type="NCBI Taxonomy" id="303371"/>
    <lineage>
        <taxon>Eukaryota</taxon>
        <taxon>Sar</taxon>
        <taxon>Stramenopiles</taxon>
        <taxon>Ochrophyta</taxon>
        <taxon>PX clade</taxon>
        <taxon>Xanthophyceae</taxon>
        <taxon>Tribonematales</taxon>
        <taxon>Tribonemataceae</taxon>
        <taxon>Tribonema</taxon>
    </lineage>
</organism>
<dbReference type="AlphaFoldDB" id="A0A836CJT1"/>
<dbReference type="EMBL" id="JAFCMP010000079">
    <property type="protein sequence ID" value="KAG5187898.1"/>
    <property type="molecule type" value="Genomic_DNA"/>
</dbReference>
<protein>
    <recommendedName>
        <fullName evidence="4">Cycloeucalenol cycloisomerase</fullName>
    </recommendedName>
</protein>
<feature type="transmembrane region" description="Helical" evidence="1">
    <location>
        <begin position="174"/>
        <end position="194"/>
    </location>
</feature>
<dbReference type="GO" id="GO:0047793">
    <property type="term" value="F:cycloeucalenol cycloisomerase activity"/>
    <property type="evidence" value="ECO:0007669"/>
    <property type="project" value="InterPro"/>
</dbReference>
<name>A0A836CJT1_9STRA</name>
<keyword evidence="1" id="KW-1133">Transmembrane helix</keyword>
<accession>A0A836CJT1</accession>
<dbReference type="PANTHER" id="PTHR35136:SF1">
    <property type="entry name" value="CYCLOEUCALENOL CYCLOISOMERASE"/>
    <property type="match status" value="1"/>
</dbReference>
<dbReference type="InterPro" id="IPR020532">
    <property type="entry name" value="Cycloeucalenol_cycloisomerase"/>
</dbReference>
<keyword evidence="1" id="KW-0812">Transmembrane</keyword>
<proteinExistence type="predicted"/>
<dbReference type="PANTHER" id="PTHR35136">
    <property type="entry name" value="CYCLOEUCALENOL CYCLOISOMERASE"/>
    <property type="match status" value="1"/>
</dbReference>